<reference evidence="1 2" key="1">
    <citation type="journal article" date="2012" name="Proc. Natl. Acad. Sci. U.S.A.">
        <title>Comparative genomics of Ceriporiopsis subvermispora and Phanerochaete chrysosporium provide insight into selective ligninolysis.</title>
        <authorList>
            <person name="Fernandez-Fueyo E."/>
            <person name="Ruiz-Duenas F.J."/>
            <person name="Ferreira P."/>
            <person name="Floudas D."/>
            <person name="Hibbett D.S."/>
            <person name="Canessa P."/>
            <person name="Larrondo L.F."/>
            <person name="James T.Y."/>
            <person name="Seelenfreund D."/>
            <person name="Lobos S."/>
            <person name="Polanco R."/>
            <person name="Tello M."/>
            <person name="Honda Y."/>
            <person name="Watanabe T."/>
            <person name="Watanabe T."/>
            <person name="Ryu J.S."/>
            <person name="Kubicek C.P."/>
            <person name="Schmoll M."/>
            <person name="Gaskell J."/>
            <person name="Hammel K.E."/>
            <person name="St John F.J."/>
            <person name="Vanden Wymelenberg A."/>
            <person name="Sabat G."/>
            <person name="Splinter BonDurant S."/>
            <person name="Syed K."/>
            <person name="Yadav J.S."/>
            <person name="Doddapaneni H."/>
            <person name="Subramanian V."/>
            <person name="Lavin J.L."/>
            <person name="Oguiza J.A."/>
            <person name="Perez G."/>
            <person name="Pisabarro A.G."/>
            <person name="Ramirez L."/>
            <person name="Santoyo F."/>
            <person name="Master E."/>
            <person name="Coutinho P.M."/>
            <person name="Henrissat B."/>
            <person name="Lombard V."/>
            <person name="Magnuson J.K."/>
            <person name="Kuees U."/>
            <person name="Hori C."/>
            <person name="Igarashi K."/>
            <person name="Samejima M."/>
            <person name="Held B.W."/>
            <person name="Barry K.W."/>
            <person name="LaButti K.M."/>
            <person name="Lapidus A."/>
            <person name="Lindquist E.A."/>
            <person name="Lucas S.M."/>
            <person name="Riley R."/>
            <person name="Salamov A.A."/>
            <person name="Hoffmeister D."/>
            <person name="Schwenk D."/>
            <person name="Hadar Y."/>
            <person name="Yarden O."/>
            <person name="de Vries R.P."/>
            <person name="Wiebenga A."/>
            <person name="Stenlid J."/>
            <person name="Eastwood D."/>
            <person name="Grigoriev I.V."/>
            <person name="Berka R.M."/>
            <person name="Blanchette R.A."/>
            <person name="Kersten P."/>
            <person name="Martinez A.T."/>
            <person name="Vicuna R."/>
            <person name="Cullen D."/>
        </authorList>
    </citation>
    <scope>NUCLEOTIDE SEQUENCE [LARGE SCALE GENOMIC DNA]</scope>
    <source>
        <strain evidence="1 2">B</strain>
    </source>
</reference>
<evidence type="ECO:0000313" key="2">
    <source>
        <dbReference type="Proteomes" id="UP000016930"/>
    </source>
</evidence>
<evidence type="ECO:0000313" key="1">
    <source>
        <dbReference type="EMBL" id="EMD41086.1"/>
    </source>
</evidence>
<keyword evidence="2" id="KW-1185">Reference proteome</keyword>
<accession>M2RQD8</accession>
<organism evidence="1 2">
    <name type="scientific">Ceriporiopsis subvermispora (strain B)</name>
    <name type="common">White-rot fungus</name>
    <name type="synonym">Gelatoporia subvermispora</name>
    <dbReference type="NCBI Taxonomy" id="914234"/>
    <lineage>
        <taxon>Eukaryota</taxon>
        <taxon>Fungi</taxon>
        <taxon>Dikarya</taxon>
        <taxon>Basidiomycota</taxon>
        <taxon>Agaricomycotina</taxon>
        <taxon>Agaricomycetes</taxon>
        <taxon>Polyporales</taxon>
        <taxon>Gelatoporiaceae</taxon>
        <taxon>Gelatoporia</taxon>
    </lineage>
</organism>
<gene>
    <name evidence="1" type="ORF">CERSUDRAFT_80729</name>
</gene>
<protein>
    <submittedName>
        <fullName evidence="1">Uncharacterized protein</fullName>
    </submittedName>
</protein>
<proteinExistence type="predicted"/>
<dbReference type="Proteomes" id="UP000016930">
    <property type="component" value="Unassembled WGS sequence"/>
</dbReference>
<dbReference type="HOGENOM" id="CLU_2757560_0_0_1"/>
<dbReference type="AlphaFoldDB" id="M2RQD8"/>
<sequence length="70" mass="8187">MDPNARRTYQSTEVLMVIYGVRLLSNARTEAEVNFLDPCHHSEKRLYDRELHYHSAITTDSLYVIKDMTA</sequence>
<dbReference type="EMBL" id="KB445792">
    <property type="protein sequence ID" value="EMD41086.1"/>
    <property type="molecule type" value="Genomic_DNA"/>
</dbReference>
<name>M2RQD8_CERS8</name>
<dbReference type="OrthoDB" id="407198at2759"/>